<dbReference type="Gene3D" id="6.10.340.10">
    <property type="match status" value="1"/>
</dbReference>
<dbReference type="InterPro" id="IPR000700">
    <property type="entry name" value="PAS-assoc_C"/>
</dbReference>
<comment type="catalytic activity">
    <reaction evidence="1">
        <text>ATP + protein L-histidine = ADP + protein N-phospho-L-histidine.</text>
        <dbReference type="EC" id="2.7.13.3"/>
    </reaction>
</comment>
<proteinExistence type="predicted"/>
<evidence type="ECO:0000256" key="14">
    <source>
        <dbReference type="SAM" id="Phobius"/>
    </source>
</evidence>
<dbReference type="InterPro" id="IPR003594">
    <property type="entry name" value="HATPase_dom"/>
</dbReference>
<evidence type="ECO:0000256" key="11">
    <source>
        <dbReference type="ARBA" id="ARBA00022989"/>
    </source>
</evidence>
<keyword evidence="9" id="KW-0418">Kinase</keyword>
<evidence type="ECO:0000256" key="9">
    <source>
        <dbReference type="ARBA" id="ARBA00022777"/>
    </source>
</evidence>
<feature type="domain" description="Histidine kinase" evidence="15">
    <location>
        <begin position="498"/>
        <end position="707"/>
    </location>
</feature>
<keyword evidence="19" id="KW-1185">Reference proteome</keyword>
<evidence type="ECO:0000256" key="1">
    <source>
        <dbReference type="ARBA" id="ARBA00000085"/>
    </source>
</evidence>
<dbReference type="PROSITE" id="PS50112">
    <property type="entry name" value="PAS"/>
    <property type="match status" value="1"/>
</dbReference>
<dbReference type="GO" id="GO:0005886">
    <property type="term" value="C:plasma membrane"/>
    <property type="evidence" value="ECO:0007669"/>
    <property type="project" value="UniProtKB-SubCell"/>
</dbReference>
<keyword evidence="10 18" id="KW-0067">ATP-binding</keyword>
<dbReference type="GO" id="GO:0005524">
    <property type="term" value="F:ATP binding"/>
    <property type="evidence" value="ECO:0007669"/>
    <property type="project" value="UniProtKB-KW"/>
</dbReference>
<evidence type="ECO:0000256" key="12">
    <source>
        <dbReference type="ARBA" id="ARBA00023012"/>
    </source>
</evidence>
<feature type="transmembrane region" description="Helical" evidence="14">
    <location>
        <begin position="280"/>
        <end position="300"/>
    </location>
</feature>
<dbReference type="SMART" id="SM00387">
    <property type="entry name" value="HATPase_c"/>
    <property type="match status" value="1"/>
</dbReference>
<keyword evidence="4" id="KW-1003">Cell membrane</keyword>
<dbReference type="SMART" id="SM00091">
    <property type="entry name" value="PAS"/>
    <property type="match status" value="1"/>
</dbReference>
<keyword evidence="7 14" id="KW-0812">Transmembrane</keyword>
<evidence type="ECO:0000256" key="3">
    <source>
        <dbReference type="ARBA" id="ARBA00012438"/>
    </source>
</evidence>
<dbReference type="Pfam" id="PF02518">
    <property type="entry name" value="HATPase_c"/>
    <property type="match status" value="1"/>
</dbReference>
<keyword evidence="8" id="KW-0547">Nucleotide-binding</keyword>
<dbReference type="PRINTS" id="PR00344">
    <property type="entry name" value="BCTRLSENSOR"/>
</dbReference>
<dbReference type="EC" id="2.7.13.3" evidence="3"/>
<dbReference type="AlphaFoldDB" id="A0AA41X8Y9"/>
<evidence type="ECO:0000259" key="15">
    <source>
        <dbReference type="PROSITE" id="PS50109"/>
    </source>
</evidence>
<dbReference type="PANTHER" id="PTHR43065:SF10">
    <property type="entry name" value="PEROXIDE STRESS-ACTIVATED HISTIDINE KINASE MAK3"/>
    <property type="match status" value="1"/>
</dbReference>
<dbReference type="CDD" id="cd18773">
    <property type="entry name" value="PDC1_HK_sensor"/>
    <property type="match status" value="1"/>
</dbReference>
<dbReference type="PROSITE" id="PS50113">
    <property type="entry name" value="PAC"/>
    <property type="match status" value="1"/>
</dbReference>
<feature type="transmembrane region" description="Helical" evidence="14">
    <location>
        <begin position="16"/>
        <end position="35"/>
    </location>
</feature>
<sequence>MQKKWIWLDGTITKKYILLFFFTLIIPIVVFYQLIVNYAESVVEKEILTNTTAQSAALTKRLNREVQDAVLQLRLIVGYAESPDMNGTTLQEMLKQVVSESAFIVSAYTVSPSGVVMSQAPFSVSGQPVFMHPDLEKVKWSKKYSVSPVYTNRMDQPEVSIAVPILNKEKVFVGMVVAVLSTDYLADVLRSNRLSEKYFGVLLDQKGTIISSTNGTALGASFSVPEIQNQLLYEYAGHLEAKYQGELSLMTYRSLQDGWRMVYGVSKDIAFAPITNLSRALTFIFSLLMILALILTAVGLRKMLYPILHVTSYAKNFPQQTSLFQLQSLGSYTAKDEIGILLRAVTRMGESNLRKQRDIERHKLYLHDVIEGIPYALITLDTEGRIVHVNERFEQMLSLSRSHLIGAYVTDTPIFDVSLQPLLELLYSPQTYQDKEMQLADTTGKTRIVKVYTSKLYTERYENIGVLAVLQDVTEMKLLEARVKQNEKLALAGQITAGLAHEIKNPLAILSSAAQLLREETEESTGDIRELVDDVSSVIARMNGIVNNFLSFARANPAVREPVVITQVVKEVLHLLRIKANEQGVKLENNMCHTQFMIMGRKDQLIQALLNIMLNSLDAMPHGGTLYVGLQELANGEIVLTVRDTGKGISKEEYEWLFEPFFTTKAAGTGLGLTIARDIIQEHQGEMRIYSREQEGTTVICTFYVKEAMA</sequence>
<dbReference type="InterPro" id="IPR035965">
    <property type="entry name" value="PAS-like_dom_sf"/>
</dbReference>
<protein>
    <recommendedName>
        <fullName evidence="3">histidine kinase</fullName>
        <ecNumber evidence="3">2.7.13.3</ecNumber>
    </recommendedName>
</protein>
<dbReference type="Gene3D" id="1.10.287.130">
    <property type="match status" value="1"/>
</dbReference>
<reference evidence="18" key="1">
    <citation type="submission" date="2022-07" db="EMBL/GenBank/DDBJ databases">
        <authorList>
            <person name="Li W.-J."/>
            <person name="Deng Q.-Q."/>
        </authorList>
    </citation>
    <scope>NUCLEOTIDE SEQUENCE</scope>
    <source>
        <strain evidence="18">SYSU M60031</strain>
    </source>
</reference>
<evidence type="ECO:0000313" key="18">
    <source>
        <dbReference type="EMBL" id="MCP8970912.1"/>
    </source>
</evidence>
<dbReference type="NCBIfam" id="TIGR00229">
    <property type="entry name" value="sensory_box"/>
    <property type="match status" value="1"/>
</dbReference>
<comment type="subcellular location">
    <subcellularLocation>
        <location evidence="2">Cell membrane</location>
        <topology evidence="2">Multi-pass membrane protein</topology>
    </subcellularLocation>
</comment>
<dbReference type="Gene3D" id="3.30.565.10">
    <property type="entry name" value="Histidine kinase-like ATPase, C-terminal domain"/>
    <property type="match status" value="1"/>
</dbReference>
<keyword evidence="11 14" id="KW-1133">Transmembrane helix</keyword>
<evidence type="ECO:0000256" key="4">
    <source>
        <dbReference type="ARBA" id="ARBA00022475"/>
    </source>
</evidence>
<evidence type="ECO:0000256" key="10">
    <source>
        <dbReference type="ARBA" id="ARBA00022840"/>
    </source>
</evidence>
<dbReference type="PROSITE" id="PS50109">
    <property type="entry name" value="HIS_KIN"/>
    <property type="match status" value="1"/>
</dbReference>
<keyword evidence="12" id="KW-0902">Two-component regulatory system</keyword>
<gene>
    <name evidence="18" type="ORF">NK662_20540</name>
</gene>
<feature type="domain" description="PAS" evidence="16">
    <location>
        <begin position="362"/>
        <end position="406"/>
    </location>
</feature>
<organism evidence="18 19">
    <name type="scientific">Ectobacillus ponti</name>
    <dbReference type="NCBI Taxonomy" id="2961894"/>
    <lineage>
        <taxon>Bacteria</taxon>
        <taxon>Bacillati</taxon>
        <taxon>Bacillota</taxon>
        <taxon>Bacilli</taxon>
        <taxon>Bacillales</taxon>
        <taxon>Bacillaceae</taxon>
        <taxon>Ectobacillus</taxon>
    </lineage>
</organism>
<keyword evidence="6" id="KW-0808">Transferase</keyword>
<evidence type="ECO:0000256" key="13">
    <source>
        <dbReference type="ARBA" id="ARBA00023136"/>
    </source>
</evidence>
<evidence type="ECO:0000256" key="2">
    <source>
        <dbReference type="ARBA" id="ARBA00004651"/>
    </source>
</evidence>
<dbReference type="SMART" id="SM00388">
    <property type="entry name" value="HisKA"/>
    <property type="match status" value="1"/>
</dbReference>
<keyword evidence="13 14" id="KW-0472">Membrane</keyword>
<dbReference type="RefSeq" id="WP_254760839.1">
    <property type="nucleotide sequence ID" value="NZ_JANCLT010000016.1"/>
</dbReference>
<evidence type="ECO:0000313" key="19">
    <source>
        <dbReference type="Proteomes" id="UP001156102"/>
    </source>
</evidence>
<dbReference type="InterPro" id="IPR036097">
    <property type="entry name" value="HisK_dim/P_sf"/>
</dbReference>
<dbReference type="PANTHER" id="PTHR43065">
    <property type="entry name" value="SENSOR HISTIDINE KINASE"/>
    <property type="match status" value="1"/>
</dbReference>
<dbReference type="InterPro" id="IPR005467">
    <property type="entry name" value="His_kinase_dom"/>
</dbReference>
<dbReference type="InterPro" id="IPR000014">
    <property type="entry name" value="PAS"/>
</dbReference>
<comment type="caution">
    <text evidence="18">The sequence shown here is derived from an EMBL/GenBank/DDBJ whole genome shotgun (WGS) entry which is preliminary data.</text>
</comment>
<dbReference type="InterPro" id="IPR033479">
    <property type="entry name" value="dCache_1"/>
</dbReference>
<dbReference type="Pfam" id="PF00512">
    <property type="entry name" value="HisKA"/>
    <property type="match status" value="1"/>
</dbReference>
<dbReference type="InterPro" id="IPR003661">
    <property type="entry name" value="HisK_dim/P_dom"/>
</dbReference>
<dbReference type="CDD" id="cd00130">
    <property type="entry name" value="PAS"/>
    <property type="match status" value="1"/>
</dbReference>
<dbReference type="SUPFAM" id="SSF47384">
    <property type="entry name" value="Homodimeric domain of signal transducing histidine kinase"/>
    <property type="match status" value="1"/>
</dbReference>
<dbReference type="GO" id="GO:0000155">
    <property type="term" value="F:phosphorelay sensor kinase activity"/>
    <property type="evidence" value="ECO:0007669"/>
    <property type="project" value="InterPro"/>
</dbReference>
<accession>A0AA41X8Y9</accession>
<dbReference type="SUPFAM" id="SSF55785">
    <property type="entry name" value="PYP-like sensor domain (PAS domain)"/>
    <property type="match status" value="1"/>
</dbReference>
<evidence type="ECO:0000256" key="6">
    <source>
        <dbReference type="ARBA" id="ARBA00022679"/>
    </source>
</evidence>
<evidence type="ECO:0000259" key="17">
    <source>
        <dbReference type="PROSITE" id="PS50113"/>
    </source>
</evidence>
<dbReference type="CDD" id="cd00082">
    <property type="entry name" value="HisKA"/>
    <property type="match status" value="1"/>
</dbReference>
<evidence type="ECO:0000256" key="5">
    <source>
        <dbReference type="ARBA" id="ARBA00022553"/>
    </source>
</evidence>
<dbReference type="Pfam" id="PF02743">
    <property type="entry name" value="dCache_1"/>
    <property type="match status" value="1"/>
</dbReference>
<dbReference type="InterPro" id="IPR004358">
    <property type="entry name" value="Sig_transdc_His_kin-like_C"/>
</dbReference>
<dbReference type="SUPFAM" id="SSF55874">
    <property type="entry name" value="ATPase domain of HSP90 chaperone/DNA topoisomerase II/histidine kinase"/>
    <property type="match status" value="1"/>
</dbReference>
<dbReference type="InterPro" id="IPR036890">
    <property type="entry name" value="HATPase_C_sf"/>
</dbReference>
<evidence type="ECO:0000259" key="16">
    <source>
        <dbReference type="PROSITE" id="PS50112"/>
    </source>
</evidence>
<name>A0AA41X8Y9_9BACI</name>
<keyword evidence="5" id="KW-0597">Phosphoprotein</keyword>
<evidence type="ECO:0000256" key="7">
    <source>
        <dbReference type="ARBA" id="ARBA00022692"/>
    </source>
</evidence>
<dbReference type="Pfam" id="PF13426">
    <property type="entry name" value="PAS_9"/>
    <property type="match status" value="1"/>
</dbReference>
<feature type="domain" description="PAC" evidence="17">
    <location>
        <begin position="433"/>
        <end position="485"/>
    </location>
</feature>
<dbReference type="Gene3D" id="3.30.450.20">
    <property type="entry name" value="PAS domain"/>
    <property type="match status" value="2"/>
</dbReference>
<dbReference type="EMBL" id="JANCLT010000016">
    <property type="protein sequence ID" value="MCP8970912.1"/>
    <property type="molecule type" value="Genomic_DNA"/>
</dbReference>
<dbReference type="Proteomes" id="UP001156102">
    <property type="component" value="Unassembled WGS sequence"/>
</dbReference>
<evidence type="ECO:0000256" key="8">
    <source>
        <dbReference type="ARBA" id="ARBA00022741"/>
    </source>
</evidence>